<sequence>MNFKAKQELDSADQSSKSEDSDSTHFGMPSIFFSATSNVSTGSKRRRSLLASDDMPVKTSRITNNDVKLAKLQRSFHAFESFTHGWYRSRVVPRTVLESMLRFWYYDRVRTVESGNVPFLNNPLDFIQLPISIPNLTDDTWRFRPAIRYSSPTVIRPLRLRAPPKPSHSDNHINSSRDDDTEGNTTTDPDHLEFPIPDLEPPDPFVGTTILVDGQSFILSTHVFRQPVIGRDTCVIDANGGTAIVNPRWPDKVRPLGYEFLDEACNCAQTHVNGESSSVMAHLPELLKSGDLDTTSLLQSWIRHALPQESDTPRETLHVLRATVDNKLLPMTDIRIPDDFKSVMRDVVRCHKWLYDVVGILGRDPDVSLNNIIFYRIDSTIVCILVDFDLEQDITKRSHPMFDRTGIPIFMALDRLKDFPMPHLARHDFESMLWVMVWFTFRYENGRENPHDSSRPLEKWIMNDWDPEDLLVIKSSFFMRRQGNPTLPFKTMYEEWIDPLEYFFFHGYRGRSSYDYQQDDTTVWTAFWQLLNPCDPVDFEDTCNSTRFSFFPINKQI</sequence>
<keyword evidence="4" id="KW-1185">Reference proteome</keyword>
<dbReference type="PANTHER" id="PTHR38248:SF2">
    <property type="entry name" value="FUNK1 11"/>
    <property type="match status" value="1"/>
</dbReference>
<name>A0A9P6AJX1_9AGAM</name>
<dbReference type="Proteomes" id="UP000886523">
    <property type="component" value="Unassembled WGS sequence"/>
</dbReference>
<evidence type="ECO:0000313" key="3">
    <source>
        <dbReference type="EMBL" id="KAF9507199.1"/>
    </source>
</evidence>
<evidence type="ECO:0000313" key="4">
    <source>
        <dbReference type="Proteomes" id="UP000886523"/>
    </source>
</evidence>
<feature type="compositionally biased region" description="Basic and acidic residues" evidence="1">
    <location>
        <begin position="167"/>
        <end position="178"/>
    </location>
</feature>
<accession>A0A9P6AJX1</accession>
<evidence type="ECO:0000259" key="2">
    <source>
        <dbReference type="Pfam" id="PF17667"/>
    </source>
</evidence>
<dbReference type="PANTHER" id="PTHR38248">
    <property type="entry name" value="FUNK1 6"/>
    <property type="match status" value="1"/>
</dbReference>
<reference evidence="3" key="1">
    <citation type="journal article" date="2020" name="Nat. Commun.">
        <title>Large-scale genome sequencing of mycorrhizal fungi provides insights into the early evolution of symbiotic traits.</title>
        <authorList>
            <person name="Miyauchi S."/>
            <person name="Kiss E."/>
            <person name="Kuo A."/>
            <person name="Drula E."/>
            <person name="Kohler A."/>
            <person name="Sanchez-Garcia M."/>
            <person name="Morin E."/>
            <person name="Andreopoulos B."/>
            <person name="Barry K.W."/>
            <person name="Bonito G."/>
            <person name="Buee M."/>
            <person name="Carver A."/>
            <person name="Chen C."/>
            <person name="Cichocki N."/>
            <person name="Clum A."/>
            <person name="Culley D."/>
            <person name="Crous P.W."/>
            <person name="Fauchery L."/>
            <person name="Girlanda M."/>
            <person name="Hayes R.D."/>
            <person name="Keri Z."/>
            <person name="LaButti K."/>
            <person name="Lipzen A."/>
            <person name="Lombard V."/>
            <person name="Magnuson J."/>
            <person name="Maillard F."/>
            <person name="Murat C."/>
            <person name="Nolan M."/>
            <person name="Ohm R.A."/>
            <person name="Pangilinan J."/>
            <person name="Pereira M.F."/>
            <person name="Perotto S."/>
            <person name="Peter M."/>
            <person name="Pfister S."/>
            <person name="Riley R."/>
            <person name="Sitrit Y."/>
            <person name="Stielow J.B."/>
            <person name="Szollosi G."/>
            <person name="Zifcakova L."/>
            <person name="Stursova M."/>
            <person name="Spatafora J.W."/>
            <person name="Tedersoo L."/>
            <person name="Vaario L.M."/>
            <person name="Yamada A."/>
            <person name="Yan M."/>
            <person name="Wang P."/>
            <person name="Xu J."/>
            <person name="Bruns T."/>
            <person name="Baldrian P."/>
            <person name="Vilgalys R."/>
            <person name="Dunand C."/>
            <person name="Henrissat B."/>
            <person name="Grigoriev I.V."/>
            <person name="Hibbett D."/>
            <person name="Nagy L.G."/>
            <person name="Martin F.M."/>
        </authorList>
    </citation>
    <scope>NUCLEOTIDE SEQUENCE</scope>
    <source>
        <strain evidence="3">UP504</strain>
    </source>
</reference>
<dbReference type="Pfam" id="PF17667">
    <property type="entry name" value="Pkinase_fungal"/>
    <property type="match status" value="1"/>
</dbReference>
<protein>
    <recommendedName>
        <fullName evidence="2">Fungal-type protein kinase domain-containing protein</fullName>
    </recommendedName>
</protein>
<proteinExistence type="predicted"/>
<dbReference type="EMBL" id="MU129088">
    <property type="protein sequence ID" value="KAF9507199.1"/>
    <property type="molecule type" value="Genomic_DNA"/>
</dbReference>
<evidence type="ECO:0000256" key="1">
    <source>
        <dbReference type="SAM" id="MobiDB-lite"/>
    </source>
</evidence>
<feature type="region of interest" description="Disordered" evidence="1">
    <location>
        <begin position="158"/>
        <end position="196"/>
    </location>
</feature>
<organism evidence="3 4">
    <name type="scientific">Hydnum rufescens UP504</name>
    <dbReference type="NCBI Taxonomy" id="1448309"/>
    <lineage>
        <taxon>Eukaryota</taxon>
        <taxon>Fungi</taxon>
        <taxon>Dikarya</taxon>
        <taxon>Basidiomycota</taxon>
        <taxon>Agaricomycotina</taxon>
        <taxon>Agaricomycetes</taxon>
        <taxon>Cantharellales</taxon>
        <taxon>Hydnaceae</taxon>
        <taxon>Hydnum</taxon>
    </lineage>
</organism>
<dbReference type="AlphaFoldDB" id="A0A9P6AJX1"/>
<comment type="caution">
    <text evidence="3">The sequence shown here is derived from an EMBL/GenBank/DDBJ whole genome shotgun (WGS) entry which is preliminary data.</text>
</comment>
<gene>
    <name evidence="3" type="ORF">BS47DRAFT_1366806</name>
</gene>
<feature type="domain" description="Fungal-type protein kinase" evidence="2">
    <location>
        <begin position="66"/>
        <end position="439"/>
    </location>
</feature>
<dbReference type="InterPro" id="IPR040976">
    <property type="entry name" value="Pkinase_fungal"/>
</dbReference>
<feature type="region of interest" description="Disordered" evidence="1">
    <location>
        <begin position="1"/>
        <end position="24"/>
    </location>
</feature>
<dbReference type="OrthoDB" id="5569250at2759"/>